<reference evidence="1 2" key="1">
    <citation type="submission" date="2014-04" db="EMBL/GenBank/DDBJ databases">
        <authorList>
            <person name="Hornung B.V."/>
        </authorList>
    </citation>
    <scope>NUCLEOTIDE SEQUENCE [LARGE SCALE GENOMIC DNA]</scope>
    <source>
        <strain evidence="1 2">CRIB</strain>
    </source>
</reference>
<keyword evidence="2" id="KW-1185">Reference proteome</keyword>
<dbReference type="PROSITE" id="PS51257">
    <property type="entry name" value="PROKAR_LIPOPROTEIN"/>
    <property type="match status" value="1"/>
</dbReference>
<dbReference type="Proteomes" id="UP000245622">
    <property type="component" value="Chromosome 1"/>
</dbReference>
<gene>
    <name evidence="1" type="ORF">CRIB_782</name>
</gene>
<sequence length="353" mass="41366">MNIKRLIVILNILSIFILTGCKNTKDINYNSDIKVNGPSLKISLIQTAYEIYTTNIENLSNNSTYEDLYNNTSRAAKKHYKWLTKTYNSMDDDMKFKLKNIFDSNSSWSYTNSVINLDDNASVSDIVDTLISSKNLSLSSDLQNDIDVFFNYFYNDYFKSYFNKEKSSLNKKASKLNELLSSNDVDVKKFIENVCGVTLSNDYVCTFYYSLNPISSQSFEFDNNIVSTIEPNTSVKDLLRVPFHKYSHSLFDSFTDTPEFLDICNELESDDELVSVYNEYGRDAYHFNEWCEENLIEGFSKYLDYRYSQYEYDFSNFVYDLDFYNYLRKINFNPDKVNLKDVCIDFYTLCLES</sequence>
<evidence type="ECO:0000313" key="2">
    <source>
        <dbReference type="Proteomes" id="UP000245622"/>
    </source>
</evidence>
<dbReference type="AlphaFoldDB" id="A0A1V1I285"/>
<accession>A0A1V1I285</accession>
<dbReference type="EMBL" id="LN555523">
    <property type="protein sequence ID" value="CED93534.1"/>
    <property type="molecule type" value="Genomic_DNA"/>
</dbReference>
<evidence type="ECO:0000313" key="1">
    <source>
        <dbReference type="EMBL" id="CED93534.1"/>
    </source>
</evidence>
<proteinExistence type="predicted"/>
<dbReference type="RefSeq" id="WP_180703241.1">
    <property type="nucleotide sequence ID" value="NZ_CAONDH010000038.1"/>
</dbReference>
<name>A0A1V1I285_9FIRM</name>
<dbReference type="KEGG" id="ril:CRIB_782"/>
<protein>
    <recommendedName>
        <fullName evidence="3">Prokaryotic membrane lipoprotein lipid attachment site profile</fullName>
    </recommendedName>
</protein>
<evidence type="ECO:0008006" key="3">
    <source>
        <dbReference type="Google" id="ProtNLM"/>
    </source>
</evidence>
<organism evidence="1 2">
    <name type="scientific">Romboutsia ilealis</name>
    <dbReference type="NCBI Taxonomy" id="1115758"/>
    <lineage>
        <taxon>Bacteria</taxon>
        <taxon>Bacillati</taxon>
        <taxon>Bacillota</taxon>
        <taxon>Clostridia</taxon>
        <taxon>Peptostreptococcales</taxon>
        <taxon>Peptostreptococcaceae</taxon>
        <taxon>Romboutsia</taxon>
    </lineage>
</organism>
<dbReference type="GeneID" id="82204964"/>